<evidence type="ECO:0000256" key="2">
    <source>
        <dbReference type="SAM" id="Phobius"/>
    </source>
</evidence>
<keyword evidence="2" id="KW-0812">Transmembrane</keyword>
<proteinExistence type="predicted"/>
<feature type="transmembrane region" description="Helical" evidence="2">
    <location>
        <begin position="68"/>
        <end position="87"/>
    </location>
</feature>
<name>D6WNL6_TRICA</name>
<reference evidence="3 4" key="2">
    <citation type="journal article" date="2010" name="Nucleic Acids Res.">
        <title>BeetleBase in 2010: revisions to provide comprehensive genomic information for Tribolium castaneum.</title>
        <authorList>
            <person name="Kim H.S."/>
            <person name="Murphy T."/>
            <person name="Xia J."/>
            <person name="Caragea D."/>
            <person name="Park Y."/>
            <person name="Beeman R.W."/>
            <person name="Lorenzen M.D."/>
            <person name="Butcher S."/>
            <person name="Manak J.R."/>
            <person name="Brown S.J."/>
        </authorList>
    </citation>
    <scope>GENOME REANNOTATION</scope>
    <source>
        <strain evidence="3 4">Georgia GA2</strain>
    </source>
</reference>
<evidence type="ECO:0000313" key="4">
    <source>
        <dbReference type="Proteomes" id="UP000007266"/>
    </source>
</evidence>
<evidence type="ECO:0000256" key="1">
    <source>
        <dbReference type="SAM" id="MobiDB-lite"/>
    </source>
</evidence>
<accession>D6WNL6</accession>
<keyword evidence="2" id="KW-1133">Transmembrane helix</keyword>
<feature type="region of interest" description="Disordered" evidence="1">
    <location>
        <begin position="1"/>
        <end position="20"/>
    </location>
</feature>
<dbReference type="EMBL" id="KQ971342">
    <property type="protein sequence ID" value="EFA03819.1"/>
    <property type="molecule type" value="Genomic_DNA"/>
</dbReference>
<organism evidence="3 4">
    <name type="scientific">Tribolium castaneum</name>
    <name type="common">Red flour beetle</name>
    <dbReference type="NCBI Taxonomy" id="7070"/>
    <lineage>
        <taxon>Eukaryota</taxon>
        <taxon>Metazoa</taxon>
        <taxon>Ecdysozoa</taxon>
        <taxon>Arthropoda</taxon>
        <taxon>Hexapoda</taxon>
        <taxon>Insecta</taxon>
        <taxon>Pterygota</taxon>
        <taxon>Neoptera</taxon>
        <taxon>Endopterygota</taxon>
        <taxon>Coleoptera</taxon>
        <taxon>Polyphaga</taxon>
        <taxon>Cucujiformia</taxon>
        <taxon>Tenebrionidae</taxon>
        <taxon>Tenebrionidae incertae sedis</taxon>
        <taxon>Tribolium</taxon>
    </lineage>
</organism>
<dbReference type="InParanoid" id="D6WNL6"/>
<dbReference type="HOGENOM" id="CLU_1798927_0_0_1"/>
<sequence>MSCDSLPPQPLFQPPTYEKKTHSHWYDETALGKPEEELGHAKHVSLHQTPKIDKGVLPNTTQTNHHMAWFWGPLPAVCFWLPLMSALGRRVPHRGRRVSVLSDCICSELTAQHTFPASSQASQHRRTQRPKFDVDDAGFFEIVT</sequence>
<keyword evidence="4" id="KW-1185">Reference proteome</keyword>
<reference evidence="3 4" key="1">
    <citation type="journal article" date="2008" name="Nature">
        <title>The genome of the model beetle and pest Tribolium castaneum.</title>
        <authorList>
            <consortium name="Tribolium Genome Sequencing Consortium"/>
            <person name="Richards S."/>
            <person name="Gibbs R.A."/>
            <person name="Weinstock G.M."/>
            <person name="Brown S.J."/>
            <person name="Denell R."/>
            <person name="Beeman R.W."/>
            <person name="Gibbs R."/>
            <person name="Beeman R.W."/>
            <person name="Brown S.J."/>
            <person name="Bucher G."/>
            <person name="Friedrich M."/>
            <person name="Grimmelikhuijzen C.J."/>
            <person name="Klingler M."/>
            <person name="Lorenzen M."/>
            <person name="Richards S."/>
            <person name="Roth S."/>
            <person name="Schroder R."/>
            <person name="Tautz D."/>
            <person name="Zdobnov E.M."/>
            <person name="Muzny D."/>
            <person name="Gibbs R.A."/>
            <person name="Weinstock G.M."/>
            <person name="Attaway T."/>
            <person name="Bell S."/>
            <person name="Buhay C.J."/>
            <person name="Chandrabose M.N."/>
            <person name="Chavez D."/>
            <person name="Clerk-Blankenburg K.P."/>
            <person name="Cree A."/>
            <person name="Dao M."/>
            <person name="Davis C."/>
            <person name="Chacko J."/>
            <person name="Dinh H."/>
            <person name="Dugan-Rocha S."/>
            <person name="Fowler G."/>
            <person name="Garner T.T."/>
            <person name="Garnes J."/>
            <person name="Gnirke A."/>
            <person name="Hawes A."/>
            <person name="Hernandez J."/>
            <person name="Hines S."/>
            <person name="Holder M."/>
            <person name="Hume J."/>
            <person name="Jhangiani S.N."/>
            <person name="Joshi V."/>
            <person name="Khan Z.M."/>
            <person name="Jackson L."/>
            <person name="Kovar C."/>
            <person name="Kowis A."/>
            <person name="Lee S."/>
            <person name="Lewis L.R."/>
            <person name="Margolis J."/>
            <person name="Morgan M."/>
            <person name="Nazareth L.V."/>
            <person name="Nguyen N."/>
            <person name="Okwuonu G."/>
            <person name="Parker D."/>
            <person name="Richards S."/>
            <person name="Ruiz S.J."/>
            <person name="Santibanez J."/>
            <person name="Savard J."/>
            <person name="Scherer S.E."/>
            <person name="Schneider B."/>
            <person name="Sodergren E."/>
            <person name="Tautz D."/>
            <person name="Vattahil S."/>
            <person name="Villasana D."/>
            <person name="White C.S."/>
            <person name="Wright R."/>
            <person name="Park Y."/>
            <person name="Beeman R.W."/>
            <person name="Lord J."/>
            <person name="Oppert B."/>
            <person name="Lorenzen M."/>
            <person name="Brown S."/>
            <person name="Wang L."/>
            <person name="Savard J."/>
            <person name="Tautz D."/>
            <person name="Richards S."/>
            <person name="Weinstock G."/>
            <person name="Gibbs R.A."/>
            <person name="Liu Y."/>
            <person name="Worley K."/>
            <person name="Weinstock G."/>
            <person name="Elsik C.G."/>
            <person name="Reese J.T."/>
            <person name="Elhaik E."/>
            <person name="Landan G."/>
            <person name="Graur D."/>
            <person name="Arensburger P."/>
            <person name="Atkinson P."/>
            <person name="Beeman R.W."/>
            <person name="Beidler J."/>
            <person name="Brown S.J."/>
            <person name="Demuth J.P."/>
            <person name="Drury D.W."/>
            <person name="Du Y.Z."/>
            <person name="Fujiwara H."/>
            <person name="Lorenzen M."/>
            <person name="Maselli V."/>
            <person name="Osanai M."/>
            <person name="Park Y."/>
            <person name="Robertson H.M."/>
            <person name="Tu Z."/>
            <person name="Wang J.J."/>
            <person name="Wang S."/>
            <person name="Richards S."/>
            <person name="Song H."/>
            <person name="Zhang L."/>
            <person name="Sodergren E."/>
            <person name="Werner D."/>
            <person name="Stanke M."/>
            <person name="Morgenstern B."/>
            <person name="Solovyev V."/>
            <person name="Kosarev P."/>
            <person name="Brown G."/>
            <person name="Chen H.C."/>
            <person name="Ermolaeva O."/>
            <person name="Hlavina W."/>
            <person name="Kapustin Y."/>
            <person name="Kiryutin B."/>
            <person name="Kitts P."/>
            <person name="Maglott D."/>
            <person name="Pruitt K."/>
            <person name="Sapojnikov V."/>
            <person name="Souvorov A."/>
            <person name="Mackey A.J."/>
            <person name="Waterhouse R.M."/>
            <person name="Wyder S."/>
            <person name="Zdobnov E.M."/>
            <person name="Zdobnov E.M."/>
            <person name="Wyder S."/>
            <person name="Kriventseva E.V."/>
            <person name="Kadowaki T."/>
            <person name="Bork P."/>
            <person name="Aranda M."/>
            <person name="Bao R."/>
            <person name="Beermann A."/>
            <person name="Berns N."/>
            <person name="Bolognesi R."/>
            <person name="Bonneton F."/>
            <person name="Bopp D."/>
            <person name="Brown S.J."/>
            <person name="Bucher G."/>
            <person name="Butts T."/>
            <person name="Chaumot A."/>
            <person name="Denell R.E."/>
            <person name="Ferrier D.E."/>
            <person name="Friedrich M."/>
            <person name="Gordon C.M."/>
            <person name="Jindra M."/>
            <person name="Klingler M."/>
            <person name="Lan Q."/>
            <person name="Lattorff H.M."/>
            <person name="Laudet V."/>
            <person name="von Levetsow C."/>
            <person name="Liu Z."/>
            <person name="Lutz R."/>
            <person name="Lynch J.A."/>
            <person name="da Fonseca R.N."/>
            <person name="Posnien N."/>
            <person name="Reuter R."/>
            <person name="Roth S."/>
            <person name="Savard J."/>
            <person name="Schinko J.B."/>
            <person name="Schmitt C."/>
            <person name="Schoppmeier M."/>
            <person name="Schroder R."/>
            <person name="Shippy T.D."/>
            <person name="Simonnet F."/>
            <person name="Marques-Souza H."/>
            <person name="Tautz D."/>
            <person name="Tomoyasu Y."/>
            <person name="Trauner J."/>
            <person name="Van der Zee M."/>
            <person name="Vervoort M."/>
            <person name="Wittkopp N."/>
            <person name="Wimmer E.A."/>
            <person name="Yang X."/>
            <person name="Jones A.K."/>
            <person name="Sattelle D.B."/>
            <person name="Ebert P.R."/>
            <person name="Nelson D."/>
            <person name="Scott J.G."/>
            <person name="Beeman R.W."/>
            <person name="Muthukrishnan S."/>
            <person name="Kramer K.J."/>
            <person name="Arakane Y."/>
            <person name="Beeman R.W."/>
            <person name="Zhu Q."/>
            <person name="Hogenkamp D."/>
            <person name="Dixit R."/>
            <person name="Oppert B."/>
            <person name="Jiang H."/>
            <person name="Zou Z."/>
            <person name="Marshall J."/>
            <person name="Elpidina E."/>
            <person name="Vinokurov K."/>
            <person name="Oppert C."/>
            <person name="Zou Z."/>
            <person name="Evans J."/>
            <person name="Lu Z."/>
            <person name="Zhao P."/>
            <person name="Sumathipala N."/>
            <person name="Altincicek B."/>
            <person name="Vilcinskas A."/>
            <person name="Williams M."/>
            <person name="Hultmark D."/>
            <person name="Hetru C."/>
            <person name="Jiang H."/>
            <person name="Grimmelikhuijzen C.J."/>
            <person name="Hauser F."/>
            <person name="Cazzamali G."/>
            <person name="Williamson M."/>
            <person name="Park Y."/>
            <person name="Li B."/>
            <person name="Tanaka Y."/>
            <person name="Predel R."/>
            <person name="Neupert S."/>
            <person name="Schachtner J."/>
            <person name="Verleyen P."/>
            <person name="Raible F."/>
            <person name="Bork P."/>
            <person name="Friedrich M."/>
            <person name="Walden K.K."/>
            <person name="Robertson H.M."/>
            <person name="Angeli S."/>
            <person name="Foret S."/>
            <person name="Bucher G."/>
            <person name="Schuetz S."/>
            <person name="Maleszka R."/>
            <person name="Wimmer E.A."/>
            <person name="Beeman R.W."/>
            <person name="Lorenzen M."/>
            <person name="Tomoyasu Y."/>
            <person name="Miller S.C."/>
            <person name="Grossmann D."/>
            <person name="Bucher G."/>
        </authorList>
    </citation>
    <scope>NUCLEOTIDE SEQUENCE [LARGE SCALE GENOMIC DNA]</scope>
    <source>
        <strain evidence="3 4">Georgia GA2</strain>
    </source>
</reference>
<gene>
    <name evidence="3" type="primary">GLEAN_13934</name>
    <name evidence="3" type="ORF">TcasGA2_TC013934</name>
</gene>
<keyword evidence="2" id="KW-0472">Membrane</keyword>
<evidence type="ECO:0000313" key="3">
    <source>
        <dbReference type="EMBL" id="EFA03819.1"/>
    </source>
</evidence>
<dbReference type="AlphaFoldDB" id="D6WNL6"/>
<protein>
    <submittedName>
        <fullName evidence="3">Uncharacterized protein</fullName>
    </submittedName>
</protein>
<dbReference type="Proteomes" id="UP000007266">
    <property type="component" value="Linkage group 5"/>
</dbReference>